<proteinExistence type="predicted"/>
<gene>
    <name evidence="2" type="ORF">VNO78_04016</name>
</gene>
<reference evidence="2 3" key="1">
    <citation type="submission" date="2024-01" db="EMBL/GenBank/DDBJ databases">
        <title>The genomes of 5 underutilized Papilionoideae crops provide insights into root nodulation and disease resistanc.</title>
        <authorList>
            <person name="Jiang F."/>
        </authorList>
    </citation>
    <scope>NUCLEOTIDE SEQUENCE [LARGE SCALE GENOMIC DNA]</scope>
    <source>
        <strain evidence="2">DUOXIRENSHENG_FW03</strain>
        <tissue evidence="2">Leaves</tissue>
    </source>
</reference>
<evidence type="ECO:0000256" key="1">
    <source>
        <dbReference type="SAM" id="Phobius"/>
    </source>
</evidence>
<feature type="transmembrane region" description="Helical" evidence="1">
    <location>
        <begin position="12"/>
        <end position="29"/>
    </location>
</feature>
<name>A0AAN9T5C3_PSOTE</name>
<keyword evidence="3" id="KW-1185">Reference proteome</keyword>
<comment type="caution">
    <text evidence="2">The sequence shown here is derived from an EMBL/GenBank/DDBJ whole genome shotgun (WGS) entry which is preliminary data.</text>
</comment>
<sequence length="72" mass="8427">MNEGGSGTPSGVHTLLLTLAIWLQKLFFCRNAAVSYYRKYEHAEWTRPELDKPDDRYFIQIHSPFAVLHEFI</sequence>
<keyword evidence="1" id="KW-1133">Transmembrane helix</keyword>
<dbReference type="Proteomes" id="UP001386955">
    <property type="component" value="Unassembled WGS sequence"/>
</dbReference>
<dbReference type="EMBL" id="JAYMYS010000001">
    <property type="protein sequence ID" value="KAK7412552.1"/>
    <property type="molecule type" value="Genomic_DNA"/>
</dbReference>
<dbReference type="AlphaFoldDB" id="A0AAN9T5C3"/>
<keyword evidence="1" id="KW-0812">Transmembrane</keyword>
<evidence type="ECO:0000313" key="3">
    <source>
        <dbReference type="Proteomes" id="UP001386955"/>
    </source>
</evidence>
<evidence type="ECO:0000313" key="2">
    <source>
        <dbReference type="EMBL" id="KAK7412552.1"/>
    </source>
</evidence>
<accession>A0AAN9T5C3</accession>
<keyword evidence="1" id="KW-0472">Membrane</keyword>
<protein>
    <submittedName>
        <fullName evidence="2">Uncharacterized protein</fullName>
    </submittedName>
</protein>
<organism evidence="2 3">
    <name type="scientific">Psophocarpus tetragonolobus</name>
    <name type="common">Winged bean</name>
    <name type="synonym">Dolichos tetragonolobus</name>
    <dbReference type="NCBI Taxonomy" id="3891"/>
    <lineage>
        <taxon>Eukaryota</taxon>
        <taxon>Viridiplantae</taxon>
        <taxon>Streptophyta</taxon>
        <taxon>Embryophyta</taxon>
        <taxon>Tracheophyta</taxon>
        <taxon>Spermatophyta</taxon>
        <taxon>Magnoliopsida</taxon>
        <taxon>eudicotyledons</taxon>
        <taxon>Gunneridae</taxon>
        <taxon>Pentapetalae</taxon>
        <taxon>rosids</taxon>
        <taxon>fabids</taxon>
        <taxon>Fabales</taxon>
        <taxon>Fabaceae</taxon>
        <taxon>Papilionoideae</taxon>
        <taxon>50 kb inversion clade</taxon>
        <taxon>NPAAA clade</taxon>
        <taxon>indigoferoid/millettioid clade</taxon>
        <taxon>Phaseoleae</taxon>
        <taxon>Psophocarpus</taxon>
    </lineage>
</organism>